<evidence type="ECO:0000256" key="2">
    <source>
        <dbReference type="SAM" id="Phobius"/>
    </source>
</evidence>
<comment type="caution">
    <text evidence="3">The sequence shown here is derived from an EMBL/GenBank/DDBJ whole genome shotgun (WGS) entry which is preliminary data.</text>
</comment>
<keyword evidence="2" id="KW-0472">Membrane</keyword>
<dbReference type="EMBL" id="JACRTL010000003">
    <property type="protein sequence ID" value="MBC8610864.1"/>
    <property type="molecule type" value="Genomic_DNA"/>
</dbReference>
<feature type="region of interest" description="Disordered" evidence="1">
    <location>
        <begin position="195"/>
        <end position="226"/>
    </location>
</feature>
<sequence>MRDAKKSTASSVLMVINGMIICFFLLFGAMLIYATVSSQSDDIAGKTYVLDDGKEQTLLFLEKRANYQSGDEILIREGENYSLENVSQNLERDIVIESNNSTISKRNVMGKISFESPFFGKAVSFISAPENTVVSVIGTVIAFLVMICLVVWTAFLAMKRRRMRDVRAQNDNLLEDLFDDSTEEDFVMEVYQQEISEPTELDSVGDDKTPVSDEELERFREKVLKP</sequence>
<keyword evidence="2" id="KW-0812">Transmembrane</keyword>
<protein>
    <submittedName>
        <fullName evidence="3">Heme exporter protein CcmD</fullName>
    </submittedName>
</protein>
<evidence type="ECO:0000313" key="3">
    <source>
        <dbReference type="EMBL" id="MBC8610864.1"/>
    </source>
</evidence>
<organism evidence="3 4">
    <name type="scientific">Massiliimalia timonensis</name>
    <dbReference type="NCBI Taxonomy" id="1987501"/>
    <lineage>
        <taxon>Bacteria</taxon>
        <taxon>Bacillati</taxon>
        <taxon>Bacillota</taxon>
        <taxon>Clostridia</taxon>
        <taxon>Eubacteriales</taxon>
        <taxon>Oscillospiraceae</taxon>
        <taxon>Massiliimalia</taxon>
    </lineage>
</organism>
<dbReference type="Proteomes" id="UP000632659">
    <property type="component" value="Unassembled WGS sequence"/>
</dbReference>
<keyword evidence="4" id="KW-1185">Reference proteome</keyword>
<evidence type="ECO:0000313" key="4">
    <source>
        <dbReference type="Proteomes" id="UP000632659"/>
    </source>
</evidence>
<dbReference type="AlphaFoldDB" id="A0A8J6P1B1"/>
<keyword evidence="2" id="KW-1133">Transmembrane helix</keyword>
<gene>
    <name evidence="3" type="ORF">H8702_06970</name>
</gene>
<feature type="compositionally biased region" description="Basic and acidic residues" evidence="1">
    <location>
        <begin position="205"/>
        <end position="226"/>
    </location>
</feature>
<evidence type="ECO:0000256" key="1">
    <source>
        <dbReference type="SAM" id="MobiDB-lite"/>
    </source>
</evidence>
<feature type="transmembrane region" description="Helical" evidence="2">
    <location>
        <begin position="12"/>
        <end position="36"/>
    </location>
</feature>
<proteinExistence type="predicted"/>
<accession>A0A8J6P1B1</accession>
<dbReference type="RefSeq" id="WP_093989190.1">
    <property type="nucleotide sequence ID" value="NZ_FYDD01000004.1"/>
</dbReference>
<feature type="transmembrane region" description="Helical" evidence="2">
    <location>
        <begin position="133"/>
        <end position="157"/>
    </location>
</feature>
<reference evidence="3" key="1">
    <citation type="submission" date="2020-08" db="EMBL/GenBank/DDBJ databases">
        <title>Genome public.</title>
        <authorList>
            <person name="Liu C."/>
            <person name="Sun Q."/>
        </authorList>
    </citation>
    <scope>NUCLEOTIDE SEQUENCE</scope>
    <source>
        <strain evidence="3">NSJ-15</strain>
    </source>
</reference>
<dbReference type="OrthoDB" id="9956966at2"/>
<name>A0A8J6P1B1_9FIRM</name>